<organism evidence="1">
    <name type="scientific">Utricularia reniformis</name>
    <dbReference type="NCBI Taxonomy" id="192314"/>
    <lineage>
        <taxon>Eukaryota</taxon>
        <taxon>Viridiplantae</taxon>
        <taxon>Streptophyta</taxon>
        <taxon>Embryophyta</taxon>
        <taxon>Tracheophyta</taxon>
        <taxon>Spermatophyta</taxon>
        <taxon>Magnoliopsida</taxon>
        <taxon>eudicotyledons</taxon>
        <taxon>Gunneridae</taxon>
        <taxon>Pentapetalae</taxon>
        <taxon>asterids</taxon>
        <taxon>lamiids</taxon>
        <taxon>Lamiales</taxon>
        <taxon>Lentibulariaceae</taxon>
        <taxon>Utricularia</taxon>
    </lineage>
</organism>
<name>A0A1Y0B1L9_9LAMI</name>
<sequence>MIHGQLLPFHLAPGGDSLLERECRPSACSLRSHDFLT</sequence>
<gene>
    <name evidence="1" type="ORF">AEK19_MT1130</name>
</gene>
<dbReference type="EMBL" id="KY774314">
    <property type="protein sequence ID" value="ART31346.1"/>
    <property type="molecule type" value="Genomic_DNA"/>
</dbReference>
<geneLocation type="mitochondrion" evidence="1"/>
<keyword evidence="1" id="KW-0496">Mitochondrion</keyword>
<accession>A0A1Y0B1L9</accession>
<evidence type="ECO:0000313" key="1">
    <source>
        <dbReference type="EMBL" id="ART31346.1"/>
    </source>
</evidence>
<protein>
    <submittedName>
        <fullName evidence="1">Uncharacterized protein</fullName>
    </submittedName>
</protein>
<proteinExistence type="predicted"/>
<reference evidence="1" key="1">
    <citation type="submission" date="2017-03" db="EMBL/GenBank/DDBJ databases">
        <title>The mitochondrial genome of the carnivorous plant Utricularia reniformis (Lentibulariaceae): structure, comparative analysis and evolutionary landmarks.</title>
        <authorList>
            <person name="Silva S.R."/>
            <person name="Alvarenga D.O."/>
            <person name="Michael T.P."/>
            <person name="Miranda V.F.O."/>
            <person name="Varani A.M."/>
        </authorList>
    </citation>
    <scope>NUCLEOTIDE SEQUENCE</scope>
</reference>
<dbReference type="AlphaFoldDB" id="A0A1Y0B1L9"/>